<proteinExistence type="predicted"/>
<sequence>MSIEMIPGFRQFHQMDTNLDKLPFFRMNEGVASNKIKVNGTSKINYSTYNYLGLNGTNEINEAALQAIQQYGTSVSSSRLLSGEIPLHRSLEREIASFLGVKDSIVQVGGHSTNVNTIAQLVDSSDLVICDALVHNSIMQGVQLSGSKMIRFKHNDMNHLDKLLKRFRQNYRNVLLIVEGVYSMDGDLCKLPELIQLKKQYGCLLMVDEAHSIGTIGHGGRGVTSYYGIDPTNVDVLMGSMSKSLNSCGGYIAGNKSLITFLRYNLPGFVFSVGMTPANAAAAQASLRMIQKKPELVNQLLENASYFLARLKKLDVDTGLSEGTPIVPIILGESERALWFAERLFEKGINAMPIIYPAVKEKEARIRFFMSAIHTKGDLDYTIDIVKQIVAEEKGL</sequence>
<dbReference type="GO" id="GO:0008483">
    <property type="term" value="F:transaminase activity"/>
    <property type="evidence" value="ECO:0007669"/>
    <property type="project" value="UniProtKB-KW"/>
</dbReference>
<evidence type="ECO:0000313" key="5">
    <source>
        <dbReference type="EMBL" id="MEN0643041.1"/>
    </source>
</evidence>
<keyword evidence="6" id="KW-1185">Reference proteome</keyword>
<dbReference type="InterPro" id="IPR015424">
    <property type="entry name" value="PyrdxlP-dep_Trfase"/>
</dbReference>
<dbReference type="Proteomes" id="UP001418796">
    <property type="component" value="Unassembled WGS sequence"/>
</dbReference>
<dbReference type="PANTHER" id="PTHR13693">
    <property type="entry name" value="CLASS II AMINOTRANSFERASE/8-AMINO-7-OXONONANOATE SYNTHASE"/>
    <property type="match status" value="1"/>
</dbReference>
<evidence type="ECO:0000256" key="3">
    <source>
        <dbReference type="ARBA" id="ARBA00022679"/>
    </source>
</evidence>
<dbReference type="SUPFAM" id="SSF53383">
    <property type="entry name" value="PLP-dependent transferases"/>
    <property type="match status" value="1"/>
</dbReference>
<dbReference type="InterPro" id="IPR004839">
    <property type="entry name" value="Aminotransferase_I/II_large"/>
</dbReference>
<dbReference type="Gene3D" id="3.40.640.10">
    <property type="entry name" value="Type I PLP-dependent aspartate aminotransferase-like (Major domain)"/>
    <property type="match status" value="1"/>
</dbReference>
<gene>
    <name evidence="5" type="ORF">MKY91_07770</name>
</gene>
<dbReference type="InterPro" id="IPR015421">
    <property type="entry name" value="PyrdxlP-dep_Trfase_major"/>
</dbReference>
<dbReference type="RefSeq" id="WP_343130054.1">
    <property type="nucleotide sequence ID" value="NZ_JBCITK010000001.1"/>
</dbReference>
<feature type="domain" description="Aminotransferase class I/classII large" evidence="4">
    <location>
        <begin position="42"/>
        <end position="384"/>
    </location>
</feature>
<accession>A0ABU9VGJ7</accession>
<protein>
    <submittedName>
        <fullName evidence="5">Aminotransferase class I/II-fold pyridoxal phosphate-dependent enzyme</fullName>
    </submittedName>
</protein>
<organism evidence="5 6">
    <name type="scientific">Alkalicoccobacillus gibsonii</name>
    <dbReference type="NCBI Taxonomy" id="79881"/>
    <lineage>
        <taxon>Bacteria</taxon>
        <taxon>Bacillati</taxon>
        <taxon>Bacillota</taxon>
        <taxon>Bacilli</taxon>
        <taxon>Bacillales</taxon>
        <taxon>Bacillaceae</taxon>
        <taxon>Alkalicoccobacillus</taxon>
    </lineage>
</organism>
<evidence type="ECO:0000256" key="1">
    <source>
        <dbReference type="ARBA" id="ARBA00001933"/>
    </source>
</evidence>
<comment type="caution">
    <text evidence="5">The sequence shown here is derived from an EMBL/GenBank/DDBJ whole genome shotgun (WGS) entry which is preliminary data.</text>
</comment>
<name>A0ABU9VGJ7_9BACI</name>
<dbReference type="InterPro" id="IPR050087">
    <property type="entry name" value="AON_synthase_class-II"/>
</dbReference>
<dbReference type="CDD" id="cd06454">
    <property type="entry name" value="KBL_like"/>
    <property type="match status" value="1"/>
</dbReference>
<dbReference type="InterPro" id="IPR015422">
    <property type="entry name" value="PyrdxlP-dep_Trfase_small"/>
</dbReference>
<comment type="cofactor">
    <cofactor evidence="1">
        <name>pyridoxal 5'-phosphate</name>
        <dbReference type="ChEBI" id="CHEBI:597326"/>
    </cofactor>
</comment>
<evidence type="ECO:0000313" key="6">
    <source>
        <dbReference type="Proteomes" id="UP001418796"/>
    </source>
</evidence>
<keyword evidence="5" id="KW-0032">Aminotransferase</keyword>
<evidence type="ECO:0000256" key="2">
    <source>
        <dbReference type="ARBA" id="ARBA00011738"/>
    </source>
</evidence>
<evidence type="ECO:0000259" key="4">
    <source>
        <dbReference type="Pfam" id="PF00155"/>
    </source>
</evidence>
<comment type="subunit">
    <text evidence="2">Homodimer.</text>
</comment>
<reference evidence="5 6" key="1">
    <citation type="submission" date="2024-03" db="EMBL/GenBank/DDBJ databases">
        <title>Bacilli Hybrid Assemblies.</title>
        <authorList>
            <person name="Kovac J."/>
        </authorList>
    </citation>
    <scope>NUCLEOTIDE SEQUENCE [LARGE SCALE GENOMIC DNA]</scope>
    <source>
        <strain evidence="5 6">FSL R7-0666</strain>
    </source>
</reference>
<keyword evidence="3" id="KW-0808">Transferase</keyword>
<dbReference type="EMBL" id="JBCITK010000001">
    <property type="protein sequence ID" value="MEN0643041.1"/>
    <property type="molecule type" value="Genomic_DNA"/>
</dbReference>
<dbReference type="Pfam" id="PF00155">
    <property type="entry name" value="Aminotran_1_2"/>
    <property type="match status" value="1"/>
</dbReference>
<dbReference type="Gene3D" id="3.90.1150.10">
    <property type="entry name" value="Aspartate Aminotransferase, domain 1"/>
    <property type="match status" value="1"/>
</dbReference>
<dbReference type="PANTHER" id="PTHR13693:SF3">
    <property type="entry name" value="LD36009P"/>
    <property type="match status" value="1"/>
</dbReference>